<evidence type="ECO:0000313" key="1">
    <source>
        <dbReference type="EMBL" id="ETV84381.1"/>
    </source>
</evidence>
<name>W4GYH4_APHAT</name>
<organism evidence="1">
    <name type="scientific">Aphanomyces astaci</name>
    <name type="common">Crayfish plague agent</name>
    <dbReference type="NCBI Taxonomy" id="112090"/>
    <lineage>
        <taxon>Eukaryota</taxon>
        <taxon>Sar</taxon>
        <taxon>Stramenopiles</taxon>
        <taxon>Oomycota</taxon>
        <taxon>Saprolegniomycetes</taxon>
        <taxon>Saprolegniales</taxon>
        <taxon>Verrucalvaceae</taxon>
        <taxon>Aphanomyces</taxon>
    </lineage>
</organism>
<dbReference type="GeneID" id="20805601"/>
<dbReference type="InterPro" id="IPR036770">
    <property type="entry name" value="Ankyrin_rpt-contain_sf"/>
</dbReference>
<dbReference type="SUPFAM" id="SSF48403">
    <property type="entry name" value="Ankyrin repeat"/>
    <property type="match status" value="1"/>
</dbReference>
<dbReference type="InterPro" id="IPR002110">
    <property type="entry name" value="Ankyrin_rpt"/>
</dbReference>
<dbReference type="EMBL" id="KI913119">
    <property type="protein sequence ID" value="ETV84381.1"/>
    <property type="molecule type" value="Genomic_DNA"/>
</dbReference>
<sequence length="349" mass="38989">MVRGVVVLDLHQVMESAHASLLPWRQHSSTKEENPADIGSTDHVHSQYQSKWLRLQQCLPHVFRVALVDAIIFGPDDVLLVHLLQQLHSLSFEYPTSFLQDTIVLAATVAASLGHVALLGCLVPSPRLPTNAIMDNAAAHGHLQILQFLDSTSLVFPCSTNAMDLGARNGHYDVVRWLHLHRLSTGCTANAMAWAAWKGHDRIVRYLHTHQLSSRPELDGGRSIDLAAQANRLPMVQWLHGHGYDTTVESLEVAARRGFVELLAWLVKTFPDKCTVKVMYHAASRHDEGMVHMLHANTDPTYTTDVVRWARQRGHRLVAAYVESVLQLGKVDRGQSEDVESILQDFDSI</sequence>
<proteinExistence type="predicted"/>
<dbReference type="PANTHER" id="PTHR46586:SF3">
    <property type="entry name" value="ANKYRIN REPEAT-CONTAINING PROTEIN"/>
    <property type="match status" value="1"/>
</dbReference>
<dbReference type="RefSeq" id="XP_009826073.1">
    <property type="nucleotide sequence ID" value="XM_009827771.1"/>
</dbReference>
<reference evidence="1" key="1">
    <citation type="submission" date="2013-12" db="EMBL/GenBank/DDBJ databases">
        <title>The Genome Sequence of Aphanomyces astaci APO3.</title>
        <authorList>
            <consortium name="The Broad Institute Genomics Platform"/>
            <person name="Russ C."/>
            <person name="Tyler B."/>
            <person name="van West P."/>
            <person name="Dieguez-Uribeondo J."/>
            <person name="Young S.K."/>
            <person name="Zeng Q."/>
            <person name="Gargeya S."/>
            <person name="Fitzgerald M."/>
            <person name="Abouelleil A."/>
            <person name="Alvarado L."/>
            <person name="Chapman S.B."/>
            <person name="Gainer-Dewar J."/>
            <person name="Goldberg J."/>
            <person name="Griggs A."/>
            <person name="Gujja S."/>
            <person name="Hansen M."/>
            <person name="Howarth C."/>
            <person name="Imamovic A."/>
            <person name="Ireland A."/>
            <person name="Larimer J."/>
            <person name="McCowan C."/>
            <person name="Murphy C."/>
            <person name="Pearson M."/>
            <person name="Poon T.W."/>
            <person name="Priest M."/>
            <person name="Roberts A."/>
            <person name="Saif S."/>
            <person name="Shea T."/>
            <person name="Sykes S."/>
            <person name="Wortman J."/>
            <person name="Nusbaum C."/>
            <person name="Birren B."/>
        </authorList>
    </citation>
    <scope>NUCLEOTIDE SEQUENCE [LARGE SCALE GENOMIC DNA]</scope>
    <source>
        <strain evidence="1">APO3</strain>
    </source>
</reference>
<dbReference type="PANTHER" id="PTHR46586">
    <property type="entry name" value="ANKYRIN REPEAT-CONTAINING PROTEIN"/>
    <property type="match status" value="1"/>
</dbReference>
<dbReference type="InterPro" id="IPR052050">
    <property type="entry name" value="SecEffector_AnkRepeat"/>
</dbReference>
<gene>
    <name evidence="1" type="ORF">H257_03605</name>
</gene>
<dbReference type="Pfam" id="PF12796">
    <property type="entry name" value="Ank_2"/>
    <property type="match status" value="1"/>
</dbReference>
<dbReference type="VEuPathDB" id="FungiDB:H257_03605"/>
<dbReference type="Gene3D" id="1.25.40.20">
    <property type="entry name" value="Ankyrin repeat-containing domain"/>
    <property type="match status" value="1"/>
</dbReference>
<dbReference type="AlphaFoldDB" id="W4GYH4"/>
<feature type="non-terminal residue" evidence="1">
    <location>
        <position position="1"/>
    </location>
</feature>
<accession>W4GYH4</accession>
<protein>
    <submittedName>
        <fullName evidence="1">Uncharacterized protein</fullName>
    </submittedName>
</protein>
<dbReference type="OrthoDB" id="76773at2759"/>